<sequence>MNFTGDCPLYYGYETVSTWITVVTVLTFSISIVLNISAIIFASKTTSPGPMKSYLINLVVSDLVFTATLPLRIDYYYNFFNWRWGEIACRITSFLFYINTYVSINFVTCISVNRYYAVNRPLAYNSRNHVLRTRIVCCVIWIVTLLEMVPILFVDTTSSDHESKIRCMEYNKISSSMNLLPWVTILMCVIGFVIPLTTMLVSYSAVCYAMLSGIAKSKRARKSYKIVVVILIGFVVCFLPYHLSVIVYMARIMQNKSNIISCKDVSYYQLILHVCQCLMNLNCCIDPIIYFFVSNFKNKNVRESLKLMFK</sequence>
<evidence type="ECO:0000256" key="6">
    <source>
        <dbReference type="ARBA" id="ARBA00023170"/>
    </source>
</evidence>
<keyword evidence="4 8" id="KW-0297">G-protein coupled receptor</keyword>
<gene>
    <name evidence="11" type="primary">SWPV2-263</name>
</gene>
<dbReference type="PROSITE" id="PS00237">
    <property type="entry name" value="G_PROTEIN_RECEP_F1_1"/>
    <property type="match status" value="1"/>
</dbReference>
<dbReference type="Proteomes" id="UP000319767">
    <property type="component" value="Segment"/>
</dbReference>
<keyword evidence="6 8" id="KW-0675">Receptor</keyword>
<comment type="similarity">
    <text evidence="8">Belongs to the G-protein coupled receptor 1 family.</text>
</comment>
<evidence type="ECO:0000256" key="7">
    <source>
        <dbReference type="ARBA" id="ARBA00023224"/>
    </source>
</evidence>
<name>A0A1V0QGL4_CNPV</name>
<feature type="transmembrane region" description="Helical" evidence="9">
    <location>
        <begin position="270"/>
        <end position="293"/>
    </location>
</feature>
<feature type="transmembrane region" description="Helical" evidence="9">
    <location>
        <begin position="93"/>
        <end position="112"/>
    </location>
</feature>
<feature type="transmembrane region" description="Helical" evidence="9">
    <location>
        <begin position="54"/>
        <end position="73"/>
    </location>
</feature>
<organism evidence="11">
    <name type="scientific">Shearwaterpox virus</name>
    <dbReference type="NCBI Taxonomy" id="1974596"/>
    <lineage>
        <taxon>Viruses</taxon>
        <taxon>Varidnaviria</taxon>
        <taxon>Bamfordvirae</taxon>
        <taxon>Nucleocytoviricota</taxon>
        <taxon>Pokkesviricetes</taxon>
        <taxon>Chitovirales</taxon>
        <taxon>Poxviridae</taxon>
        <taxon>Chordopoxvirinae</taxon>
        <taxon>Avipoxvirus</taxon>
        <taxon>Avipoxvirus canarypox</taxon>
        <taxon>Canarypox virus</taxon>
    </lineage>
</organism>
<keyword evidence="5 9" id="KW-0472">Membrane</keyword>
<dbReference type="Gene3D" id="1.20.1070.10">
    <property type="entry name" value="Rhodopsin 7-helix transmembrane proteins"/>
    <property type="match status" value="1"/>
</dbReference>
<dbReference type="PROSITE" id="PS50262">
    <property type="entry name" value="G_PROTEIN_RECEP_F1_2"/>
    <property type="match status" value="1"/>
</dbReference>
<dbReference type="InterPro" id="IPR000276">
    <property type="entry name" value="GPCR_Rhodpsn"/>
</dbReference>
<dbReference type="EMBL" id="KX857215">
    <property type="protein sequence ID" value="ARE67514.1"/>
    <property type="molecule type" value="Genomic_DNA"/>
</dbReference>
<evidence type="ECO:0000256" key="8">
    <source>
        <dbReference type="RuleBase" id="RU000688"/>
    </source>
</evidence>
<dbReference type="GO" id="GO:0004930">
    <property type="term" value="F:G protein-coupled receptor activity"/>
    <property type="evidence" value="ECO:0007669"/>
    <property type="project" value="UniProtKB-KW"/>
</dbReference>
<feature type="transmembrane region" description="Helical" evidence="9">
    <location>
        <begin position="179"/>
        <end position="206"/>
    </location>
</feature>
<dbReference type="PANTHER" id="PTHR24237">
    <property type="entry name" value="G-PROTEIN COUPLED RECEPTOR"/>
    <property type="match status" value="1"/>
</dbReference>
<dbReference type="PRINTS" id="PR01157">
    <property type="entry name" value="P2YPURNOCPTR"/>
</dbReference>
<dbReference type="InterPro" id="IPR017452">
    <property type="entry name" value="GPCR_Rhodpsn_7TM"/>
</dbReference>
<feature type="domain" description="G-protein coupled receptors family 1 profile" evidence="10">
    <location>
        <begin position="31"/>
        <end position="290"/>
    </location>
</feature>
<keyword evidence="3 9" id="KW-1133">Transmembrane helix</keyword>
<evidence type="ECO:0000256" key="1">
    <source>
        <dbReference type="ARBA" id="ARBA00004141"/>
    </source>
</evidence>
<feature type="transmembrane region" description="Helical" evidence="9">
    <location>
        <begin position="19"/>
        <end position="42"/>
    </location>
</feature>
<dbReference type="GO" id="GO:0016020">
    <property type="term" value="C:membrane"/>
    <property type="evidence" value="ECO:0007669"/>
    <property type="project" value="UniProtKB-SubCell"/>
</dbReference>
<dbReference type="PRINTS" id="PR00237">
    <property type="entry name" value="GPCRRHODOPSN"/>
</dbReference>
<comment type="subcellular location">
    <subcellularLocation>
        <location evidence="1">Membrane</location>
        <topology evidence="1">Multi-pass membrane protein</topology>
    </subcellularLocation>
</comment>
<dbReference type="SUPFAM" id="SSF81321">
    <property type="entry name" value="Family A G protein-coupled receptor-like"/>
    <property type="match status" value="1"/>
</dbReference>
<evidence type="ECO:0000313" key="11">
    <source>
        <dbReference type="EMBL" id="ARE67514.1"/>
    </source>
</evidence>
<dbReference type="GO" id="GO:0008142">
    <property type="term" value="F:oxysterol binding"/>
    <property type="evidence" value="ECO:0007669"/>
    <property type="project" value="InterPro"/>
</dbReference>
<feature type="transmembrane region" description="Helical" evidence="9">
    <location>
        <begin position="226"/>
        <end position="250"/>
    </location>
</feature>
<evidence type="ECO:0000256" key="2">
    <source>
        <dbReference type="ARBA" id="ARBA00022692"/>
    </source>
</evidence>
<protein>
    <submittedName>
        <fullName evidence="11">SWPV2-ORF263</fullName>
    </submittedName>
</protein>
<evidence type="ECO:0000256" key="5">
    <source>
        <dbReference type="ARBA" id="ARBA00023136"/>
    </source>
</evidence>
<dbReference type="InterPro" id="IPR047160">
    <property type="entry name" value="GP183-like"/>
</dbReference>
<evidence type="ECO:0000256" key="4">
    <source>
        <dbReference type="ARBA" id="ARBA00023040"/>
    </source>
</evidence>
<feature type="transmembrane region" description="Helical" evidence="9">
    <location>
        <begin position="133"/>
        <end position="153"/>
    </location>
</feature>
<evidence type="ECO:0000259" key="10">
    <source>
        <dbReference type="PROSITE" id="PS50262"/>
    </source>
</evidence>
<accession>A0A1V0QGL4</accession>
<evidence type="ECO:0000256" key="3">
    <source>
        <dbReference type="ARBA" id="ARBA00022989"/>
    </source>
</evidence>
<proteinExistence type="inferred from homology"/>
<reference evidence="11" key="1">
    <citation type="journal article" date="2017" name="BMC Genomics">
        <title>Genomic characterization of two novel pathogenic avipoxviruses isolated from pacific shearwaters (Ardenna spp.).</title>
        <authorList>
            <person name="Sarker S."/>
            <person name="Das S."/>
            <person name="Lavers J.L."/>
            <person name="Hutton I."/>
            <person name="Helbig K."/>
            <person name="Imbery J."/>
            <person name="Upton C."/>
            <person name="Raidal S.R."/>
        </authorList>
    </citation>
    <scope>NUCLEOTIDE SEQUENCE [LARGE SCALE GENOMIC DNA]</scope>
    <source>
        <strain evidence="11">SWPV-2</strain>
    </source>
</reference>
<keyword evidence="2 8" id="KW-0812">Transmembrane</keyword>
<dbReference type="Pfam" id="PF00001">
    <property type="entry name" value="7tm_1"/>
    <property type="match status" value="1"/>
</dbReference>
<evidence type="ECO:0000256" key="9">
    <source>
        <dbReference type="SAM" id="Phobius"/>
    </source>
</evidence>
<keyword evidence="7 8" id="KW-0807">Transducer</keyword>